<feature type="domain" description="Moybdenum cofactor oxidoreductase dimerisation" evidence="7">
    <location>
        <begin position="307"/>
        <end position="422"/>
    </location>
</feature>
<dbReference type="InterPro" id="IPR036374">
    <property type="entry name" value="OxRdtase_Mopterin-bd_sf"/>
</dbReference>
<organism evidence="8">
    <name type="scientific">hydrothermal vent metagenome</name>
    <dbReference type="NCBI Taxonomy" id="652676"/>
    <lineage>
        <taxon>unclassified sequences</taxon>
        <taxon>metagenomes</taxon>
        <taxon>ecological metagenomes</taxon>
    </lineage>
</organism>
<dbReference type="GO" id="GO:0008482">
    <property type="term" value="F:sulfite oxidase activity"/>
    <property type="evidence" value="ECO:0007669"/>
    <property type="project" value="TreeGrafter"/>
</dbReference>
<dbReference type="Gene3D" id="3.90.420.10">
    <property type="entry name" value="Oxidoreductase, molybdopterin-binding domain"/>
    <property type="match status" value="1"/>
</dbReference>
<proteinExistence type="predicted"/>
<dbReference type="GO" id="GO:0043546">
    <property type="term" value="F:molybdopterin cofactor binding"/>
    <property type="evidence" value="ECO:0007669"/>
    <property type="project" value="TreeGrafter"/>
</dbReference>
<dbReference type="PANTHER" id="PTHR19372:SF7">
    <property type="entry name" value="SULFITE OXIDASE, MITOCHONDRIAL"/>
    <property type="match status" value="1"/>
</dbReference>
<keyword evidence="2" id="KW-0500">Molybdenum</keyword>
<dbReference type="InterPro" id="IPR008335">
    <property type="entry name" value="Mopterin_OxRdtase_euk"/>
</dbReference>
<keyword evidence="3" id="KW-0479">Metal-binding</keyword>
<feature type="compositionally biased region" description="Polar residues" evidence="5">
    <location>
        <begin position="7"/>
        <end position="17"/>
    </location>
</feature>
<evidence type="ECO:0000259" key="6">
    <source>
        <dbReference type="Pfam" id="PF00174"/>
    </source>
</evidence>
<evidence type="ECO:0000256" key="4">
    <source>
        <dbReference type="ARBA" id="ARBA00023002"/>
    </source>
</evidence>
<dbReference type="InterPro" id="IPR014756">
    <property type="entry name" value="Ig_E-set"/>
</dbReference>
<dbReference type="NCBIfam" id="TIGR01409">
    <property type="entry name" value="TAT_signal_seq"/>
    <property type="match status" value="1"/>
</dbReference>
<evidence type="ECO:0000256" key="2">
    <source>
        <dbReference type="ARBA" id="ARBA00022505"/>
    </source>
</evidence>
<protein>
    <submittedName>
        <fullName evidence="8">Putative molybdenum containing oxidoreductase</fullName>
    </submittedName>
</protein>
<evidence type="ECO:0000313" key="8">
    <source>
        <dbReference type="EMBL" id="VAW13224.1"/>
    </source>
</evidence>
<dbReference type="InterPro" id="IPR000572">
    <property type="entry name" value="OxRdtase_Mopterin-bd_dom"/>
</dbReference>
<dbReference type="InterPro" id="IPR006311">
    <property type="entry name" value="TAT_signal"/>
</dbReference>
<evidence type="ECO:0000256" key="1">
    <source>
        <dbReference type="ARBA" id="ARBA00001924"/>
    </source>
</evidence>
<dbReference type="SUPFAM" id="SSF56524">
    <property type="entry name" value="Oxidoreductase molybdopterin-binding domain"/>
    <property type="match status" value="1"/>
</dbReference>
<dbReference type="GO" id="GO:0030151">
    <property type="term" value="F:molybdenum ion binding"/>
    <property type="evidence" value="ECO:0007669"/>
    <property type="project" value="InterPro"/>
</dbReference>
<dbReference type="InterPro" id="IPR005066">
    <property type="entry name" value="MoCF_OxRdtse_dimer"/>
</dbReference>
<reference evidence="8" key="1">
    <citation type="submission" date="2018-06" db="EMBL/GenBank/DDBJ databases">
        <authorList>
            <person name="Zhirakovskaya E."/>
        </authorList>
    </citation>
    <scope>NUCLEOTIDE SEQUENCE</scope>
</reference>
<dbReference type="SUPFAM" id="SSF81296">
    <property type="entry name" value="E set domains"/>
    <property type="match status" value="1"/>
</dbReference>
<sequence length="424" mass="45993">MTDVENKSGSQEVTSENPVDELLPKPSRRGFLRGSGLAASAMVGAAIPFASNLPEGFMPVALADTDMFDGKDGLTVLNDRPANAETPPHLLNDDITPTARHFIRNNGNPPENMSPDGWTFTLDGLVDNPMTLTIDELKNKFEVVTEALAMECGGNGRSYFDPPAKGNQWTLGAIGCSAWTGVRLADVLKAAGVKSNVIYTAHVGADTHLSGKEGKLALSRGVPIEKAMNPHNLIAFEQNGAPLHPMNGAPLRLVVPGWPGSCSQKWLTRIYLRDVVHDGPKMTGKAYRVPKYPVEPGEKVENEDFEIIHAMPVKSLITSPMTGAKTSDDTVSVHGHAWAGDDLVEMVEVSIDFGATWAKADLSKPVNPYAWQNFDAKLALPEKGYYEIWARATSDKGVSQPHAINWNPKGYLNNTLHRVAVRRV</sequence>
<evidence type="ECO:0000259" key="7">
    <source>
        <dbReference type="Pfam" id="PF03404"/>
    </source>
</evidence>
<feature type="domain" description="Oxidoreductase molybdopterin-binding" evidence="6">
    <location>
        <begin position="109"/>
        <end position="278"/>
    </location>
</feature>
<dbReference type="PANTHER" id="PTHR19372">
    <property type="entry name" value="SULFITE REDUCTASE"/>
    <property type="match status" value="1"/>
</dbReference>
<dbReference type="GO" id="GO:0006790">
    <property type="term" value="P:sulfur compound metabolic process"/>
    <property type="evidence" value="ECO:0007669"/>
    <property type="project" value="TreeGrafter"/>
</dbReference>
<dbReference type="Pfam" id="PF00174">
    <property type="entry name" value="Oxidored_molyb"/>
    <property type="match status" value="1"/>
</dbReference>
<dbReference type="EMBL" id="UOEM01000060">
    <property type="protein sequence ID" value="VAW13224.1"/>
    <property type="molecule type" value="Genomic_DNA"/>
</dbReference>
<dbReference type="InterPro" id="IPR019546">
    <property type="entry name" value="TAT_signal_bac_arc"/>
</dbReference>
<dbReference type="PROSITE" id="PS51318">
    <property type="entry name" value="TAT"/>
    <property type="match status" value="1"/>
</dbReference>
<dbReference type="GO" id="GO:0020037">
    <property type="term" value="F:heme binding"/>
    <property type="evidence" value="ECO:0007669"/>
    <property type="project" value="TreeGrafter"/>
</dbReference>
<feature type="region of interest" description="Disordered" evidence="5">
    <location>
        <begin position="1"/>
        <end position="27"/>
    </location>
</feature>
<dbReference type="Gene3D" id="2.60.40.650">
    <property type="match status" value="1"/>
</dbReference>
<accession>A0A3B0TXH0</accession>
<dbReference type="PRINTS" id="PR00407">
    <property type="entry name" value="EUMOPTERIN"/>
</dbReference>
<comment type="cofactor">
    <cofactor evidence="1">
        <name>Mo-molybdopterin</name>
        <dbReference type="ChEBI" id="CHEBI:71302"/>
    </cofactor>
</comment>
<keyword evidence="4" id="KW-0560">Oxidoreductase</keyword>
<dbReference type="CDD" id="cd02110">
    <property type="entry name" value="SO_family_Moco_dimer"/>
    <property type="match status" value="1"/>
</dbReference>
<evidence type="ECO:0000256" key="5">
    <source>
        <dbReference type="SAM" id="MobiDB-lite"/>
    </source>
</evidence>
<gene>
    <name evidence="8" type="ORF">MNBD_ALPHA09-833</name>
</gene>
<dbReference type="Pfam" id="PF03404">
    <property type="entry name" value="Mo-co_dimer"/>
    <property type="match status" value="1"/>
</dbReference>
<evidence type="ECO:0000256" key="3">
    <source>
        <dbReference type="ARBA" id="ARBA00022723"/>
    </source>
</evidence>
<name>A0A3B0TXH0_9ZZZZ</name>
<dbReference type="AlphaFoldDB" id="A0A3B0TXH0"/>